<dbReference type="AlphaFoldDB" id="A0A4P9YB79"/>
<accession>A0A4P9YB79</accession>
<protein>
    <submittedName>
        <fullName evidence="2">Uncharacterized protein</fullName>
    </submittedName>
</protein>
<proteinExistence type="predicted"/>
<dbReference type="EMBL" id="KZ987736">
    <property type="protein sequence ID" value="RKP15380.1"/>
    <property type="molecule type" value="Genomic_DNA"/>
</dbReference>
<feature type="compositionally biased region" description="Basic and acidic residues" evidence="1">
    <location>
        <begin position="139"/>
        <end position="151"/>
    </location>
</feature>
<feature type="compositionally biased region" description="Basic and acidic residues" evidence="1">
    <location>
        <begin position="107"/>
        <end position="117"/>
    </location>
</feature>
<evidence type="ECO:0000256" key="1">
    <source>
        <dbReference type="SAM" id="MobiDB-lite"/>
    </source>
</evidence>
<feature type="compositionally biased region" description="Basic and acidic residues" evidence="1">
    <location>
        <begin position="173"/>
        <end position="191"/>
    </location>
</feature>
<evidence type="ECO:0000313" key="2">
    <source>
        <dbReference type="EMBL" id="RKP15380.1"/>
    </source>
</evidence>
<name>A0A4P9YB79_9FUNG</name>
<feature type="region of interest" description="Disordered" evidence="1">
    <location>
        <begin position="208"/>
        <end position="233"/>
    </location>
</feature>
<sequence length="371" mass="41116">MADGDGGHGQSGTKTMHGGVKGFEECFSVGEKNVRVLLVSPCAEDSPEVVPGLVSLFPILLTFTVFEEKDELVELTVKFLGRGHGHGLWVQWGERREIKKVQVGIEHQQEQRGREGEGRDEEYGDVGEKVNKHKQWQKKGQDKMGVRREAVTSRWAGEGEVEAQKKRSGQNCGKDKGDTERGGVEGRGGERRVRWRRTGVRLGEGKIKGGERVKGKEKEENGEETREGRKRRVRGGSGFQCGGCCGGWAGKTGEARMMVGLFGVEWDGGWGGRIRIRKEMEGGAARRQYREACQGWRKVGRDSGVIGGRATDPVQGMGIASEERGKRRHRRLEAQASVHTKRHIWDRIRIRGQANLLVTFPIPTKGIGLDG</sequence>
<dbReference type="Proteomes" id="UP000267251">
    <property type="component" value="Unassembled WGS sequence"/>
</dbReference>
<reference evidence="3" key="1">
    <citation type="journal article" date="2018" name="Nat. Microbiol.">
        <title>Leveraging single-cell genomics to expand the fungal tree of life.</title>
        <authorList>
            <person name="Ahrendt S.R."/>
            <person name="Quandt C.A."/>
            <person name="Ciobanu D."/>
            <person name="Clum A."/>
            <person name="Salamov A."/>
            <person name="Andreopoulos B."/>
            <person name="Cheng J.F."/>
            <person name="Woyke T."/>
            <person name="Pelin A."/>
            <person name="Henrissat B."/>
            <person name="Reynolds N.K."/>
            <person name="Benny G.L."/>
            <person name="Smith M.E."/>
            <person name="James T.Y."/>
            <person name="Grigoriev I.V."/>
        </authorList>
    </citation>
    <scope>NUCLEOTIDE SEQUENCE [LARGE SCALE GENOMIC DNA]</scope>
</reference>
<evidence type="ECO:0000313" key="3">
    <source>
        <dbReference type="Proteomes" id="UP000267251"/>
    </source>
</evidence>
<organism evidence="2 3">
    <name type="scientific">Piptocephalis cylindrospora</name>
    <dbReference type="NCBI Taxonomy" id="1907219"/>
    <lineage>
        <taxon>Eukaryota</taxon>
        <taxon>Fungi</taxon>
        <taxon>Fungi incertae sedis</taxon>
        <taxon>Zoopagomycota</taxon>
        <taxon>Zoopagomycotina</taxon>
        <taxon>Zoopagomycetes</taxon>
        <taxon>Zoopagales</taxon>
        <taxon>Piptocephalidaceae</taxon>
        <taxon>Piptocephalis</taxon>
    </lineage>
</organism>
<feature type="compositionally biased region" description="Basic and acidic residues" evidence="1">
    <location>
        <begin position="208"/>
        <end position="227"/>
    </location>
</feature>
<feature type="region of interest" description="Disordered" evidence="1">
    <location>
        <begin position="104"/>
        <end position="191"/>
    </location>
</feature>
<gene>
    <name evidence="2" type="ORF">BJ684DRAFT_14361</name>
</gene>
<keyword evidence="3" id="KW-1185">Reference proteome</keyword>